<name>A0A0E0R3B5_ORYRU</name>
<reference evidence="3" key="1">
    <citation type="submission" date="2013-06" db="EMBL/GenBank/DDBJ databases">
        <authorList>
            <person name="Zhao Q."/>
        </authorList>
    </citation>
    <scope>NUCLEOTIDE SEQUENCE</scope>
    <source>
        <strain evidence="3">cv. W1943</strain>
    </source>
</reference>
<evidence type="ECO:0000313" key="3">
    <source>
        <dbReference type="Proteomes" id="UP000008022"/>
    </source>
</evidence>
<feature type="compositionally biased region" description="Pro residues" evidence="1">
    <location>
        <begin position="67"/>
        <end position="82"/>
    </location>
</feature>
<feature type="region of interest" description="Disordered" evidence="1">
    <location>
        <begin position="1"/>
        <end position="91"/>
    </location>
</feature>
<dbReference type="AlphaFoldDB" id="A0A0E0R3B5"/>
<dbReference type="Gramene" id="ORUFI11G00750.1">
    <property type="protein sequence ID" value="ORUFI11G00750.1"/>
    <property type="gene ID" value="ORUFI11G00750"/>
</dbReference>
<reference evidence="2" key="2">
    <citation type="submission" date="2015-06" db="UniProtKB">
        <authorList>
            <consortium name="EnsemblPlants"/>
        </authorList>
    </citation>
    <scope>IDENTIFICATION</scope>
</reference>
<keyword evidence="3" id="KW-1185">Reference proteome</keyword>
<organism evidence="2 3">
    <name type="scientific">Oryza rufipogon</name>
    <name type="common">Brownbeard rice</name>
    <name type="synonym">Asian wild rice</name>
    <dbReference type="NCBI Taxonomy" id="4529"/>
    <lineage>
        <taxon>Eukaryota</taxon>
        <taxon>Viridiplantae</taxon>
        <taxon>Streptophyta</taxon>
        <taxon>Embryophyta</taxon>
        <taxon>Tracheophyta</taxon>
        <taxon>Spermatophyta</taxon>
        <taxon>Magnoliopsida</taxon>
        <taxon>Liliopsida</taxon>
        <taxon>Poales</taxon>
        <taxon>Poaceae</taxon>
        <taxon>BOP clade</taxon>
        <taxon>Oryzoideae</taxon>
        <taxon>Oryzeae</taxon>
        <taxon>Oryzinae</taxon>
        <taxon>Oryza</taxon>
    </lineage>
</organism>
<dbReference type="Proteomes" id="UP000008022">
    <property type="component" value="Unassembled WGS sequence"/>
</dbReference>
<dbReference type="EnsemblPlants" id="ORUFI11G00750.1">
    <property type="protein sequence ID" value="ORUFI11G00750.1"/>
    <property type="gene ID" value="ORUFI11G00750"/>
</dbReference>
<protein>
    <submittedName>
        <fullName evidence="2">Uncharacterized protein</fullName>
    </submittedName>
</protein>
<accession>A0A0E0R3B5</accession>
<dbReference type="HOGENOM" id="CLU_110905_0_0_1"/>
<sequence length="217" mass="23119">MGAADGQRGGAGRRRQRVRNWTASVTGEELGSGGAEELSGGGGAGSRRACGRGAARAGRHRRRRPPLPRSAPPPRRPSPPAATSPTSHAVALPRHRPTLLAAVLELVFFYLPRAPAAASLPFSRVGARARAAAPRRRQLPDPALAAQRRRAFLVRACSSEGCPLDGLRLQRVRSWAVLGRTREQSSDGSTSMAAVAAQMSHSMALLGWSTPRWSWMS</sequence>
<feature type="compositionally biased region" description="Gly residues" evidence="1">
    <location>
        <begin position="30"/>
        <end position="45"/>
    </location>
</feature>
<evidence type="ECO:0000256" key="1">
    <source>
        <dbReference type="SAM" id="MobiDB-lite"/>
    </source>
</evidence>
<proteinExistence type="predicted"/>
<evidence type="ECO:0000313" key="2">
    <source>
        <dbReference type="EnsemblPlants" id="ORUFI11G00750.1"/>
    </source>
</evidence>
<feature type="compositionally biased region" description="Basic residues" evidence="1">
    <location>
        <begin position="57"/>
        <end position="66"/>
    </location>
</feature>
<feature type="compositionally biased region" description="Low complexity" evidence="1">
    <location>
        <begin position="46"/>
        <end position="56"/>
    </location>
</feature>
<dbReference type="STRING" id="4529.A0A0E0R3B5"/>